<evidence type="ECO:0000256" key="1">
    <source>
        <dbReference type="ARBA" id="ARBA00022485"/>
    </source>
</evidence>
<dbReference type="GO" id="GO:0051539">
    <property type="term" value="F:4 iron, 4 sulfur cluster binding"/>
    <property type="evidence" value="ECO:0007669"/>
    <property type="project" value="UniProtKB-KW"/>
</dbReference>
<dbReference type="KEGG" id="hra:EI982_12505"/>
<dbReference type="Gene3D" id="3.40.50.740">
    <property type="match status" value="1"/>
</dbReference>
<dbReference type="GO" id="GO:0016020">
    <property type="term" value="C:membrane"/>
    <property type="evidence" value="ECO:0007669"/>
    <property type="project" value="TreeGrafter"/>
</dbReference>
<dbReference type="InterPro" id="IPR006963">
    <property type="entry name" value="Mopterin_OxRdtase_4Fe-4S_dom"/>
</dbReference>
<dbReference type="RefSeq" id="WP_157690011.1">
    <property type="nucleotide sequence ID" value="NZ_CP034345.1"/>
</dbReference>
<dbReference type="Pfam" id="PF04879">
    <property type="entry name" value="Molybdop_Fe4S4"/>
    <property type="match status" value="1"/>
</dbReference>
<protein>
    <recommendedName>
        <fullName evidence="5">4Fe-4S Mo/W bis-MGD-type domain-containing protein</fullName>
    </recommendedName>
</protein>
<dbReference type="InterPro" id="IPR006656">
    <property type="entry name" value="Mopterin_OxRdtase"/>
</dbReference>
<keyword evidence="7" id="KW-1185">Reference proteome</keyword>
<name>A0A6B9FGS8_9EURY</name>
<dbReference type="AlphaFoldDB" id="A0A6B9FGS8"/>
<keyword evidence="4" id="KW-0411">Iron-sulfur</keyword>
<evidence type="ECO:0000256" key="4">
    <source>
        <dbReference type="ARBA" id="ARBA00023014"/>
    </source>
</evidence>
<evidence type="ECO:0000259" key="5">
    <source>
        <dbReference type="SMART" id="SM00926"/>
    </source>
</evidence>
<dbReference type="SUPFAM" id="SSF53706">
    <property type="entry name" value="Formate dehydrogenase/DMSO reductase, domains 1-3"/>
    <property type="match status" value="1"/>
</dbReference>
<evidence type="ECO:0000313" key="7">
    <source>
        <dbReference type="Proteomes" id="UP000428325"/>
    </source>
</evidence>
<dbReference type="Pfam" id="PF00384">
    <property type="entry name" value="Molybdopterin"/>
    <property type="match status" value="1"/>
</dbReference>
<dbReference type="EMBL" id="CP034345">
    <property type="protein sequence ID" value="QGX95553.1"/>
    <property type="molecule type" value="Genomic_DNA"/>
</dbReference>
<dbReference type="OrthoDB" id="23466at2157"/>
<organism evidence="6 7">
    <name type="scientific">Haloplanus rallus</name>
    <dbReference type="NCBI Taxonomy" id="1816183"/>
    <lineage>
        <taxon>Archaea</taxon>
        <taxon>Methanobacteriati</taxon>
        <taxon>Methanobacteriota</taxon>
        <taxon>Stenosarchaea group</taxon>
        <taxon>Halobacteria</taxon>
        <taxon>Halobacteriales</taxon>
        <taxon>Haloferacaceae</taxon>
        <taxon>Haloplanus</taxon>
    </lineage>
</organism>
<dbReference type="GO" id="GO:0003954">
    <property type="term" value="F:NADH dehydrogenase activity"/>
    <property type="evidence" value="ECO:0007669"/>
    <property type="project" value="TreeGrafter"/>
</dbReference>
<evidence type="ECO:0000313" key="6">
    <source>
        <dbReference type="EMBL" id="QGX95553.1"/>
    </source>
</evidence>
<evidence type="ECO:0000256" key="2">
    <source>
        <dbReference type="ARBA" id="ARBA00022723"/>
    </source>
</evidence>
<dbReference type="Gene3D" id="2.20.25.90">
    <property type="entry name" value="ADC-like domains"/>
    <property type="match status" value="1"/>
</dbReference>
<keyword evidence="1" id="KW-0004">4Fe-4S</keyword>
<keyword evidence="3" id="KW-0408">Iron</keyword>
<dbReference type="GO" id="GO:0022904">
    <property type="term" value="P:respiratory electron transport chain"/>
    <property type="evidence" value="ECO:0007669"/>
    <property type="project" value="TreeGrafter"/>
</dbReference>
<evidence type="ECO:0000256" key="3">
    <source>
        <dbReference type="ARBA" id="ARBA00023004"/>
    </source>
</evidence>
<dbReference type="GeneID" id="43370377"/>
<keyword evidence="2" id="KW-0479">Metal-binding</keyword>
<dbReference type="Proteomes" id="UP000428325">
    <property type="component" value="Chromosome"/>
</dbReference>
<dbReference type="SMART" id="SM00926">
    <property type="entry name" value="Molybdop_Fe4S4"/>
    <property type="match status" value="1"/>
</dbReference>
<dbReference type="PANTHER" id="PTHR43105:SF10">
    <property type="entry name" value="NADH-QUINONE OXIDOREDUCTASE SUBUNIT G"/>
    <property type="match status" value="1"/>
</dbReference>
<reference evidence="6 7" key="1">
    <citation type="submission" date="2018-12" db="EMBL/GenBank/DDBJ databases">
        <title>Complete genome sequence of Haloplanus rallus MBLA0036.</title>
        <authorList>
            <person name="Nam Y.-d."/>
            <person name="Kang J."/>
            <person name="Chung W.-H."/>
            <person name="Park Y.S."/>
        </authorList>
    </citation>
    <scope>NUCLEOTIDE SEQUENCE [LARGE SCALE GENOMIC DNA]</scope>
    <source>
        <strain evidence="6 7">MBLA0036</strain>
    </source>
</reference>
<dbReference type="PANTHER" id="PTHR43105">
    <property type="entry name" value="RESPIRATORY NITRATE REDUCTASE"/>
    <property type="match status" value="1"/>
</dbReference>
<accession>A0A6B9FGS8</accession>
<feature type="domain" description="4Fe-4S Mo/W bis-MGD-type" evidence="5">
    <location>
        <begin position="5"/>
        <end position="55"/>
    </location>
</feature>
<dbReference type="InterPro" id="IPR050123">
    <property type="entry name" value="Prok_molybdopt-oxidoreductase"/>
</dbReference>
<sequence length="102" mass="11309">MDDRQETTKTIRPYCGVGCGIAVTDDMRFVPWGDAPVNDGRICIEGGAATEVVEHEDRLTEPMVRDGGDLREATWEEAYGRIVDGMERIRDEHGADAMGFYG</sequence>
<proteinExistence type="predicted"/>
<dbReference type="GO" id="GO:0046872">
    <property type="term" value="F:metal ion binding"/>
    <property type="evidence" value="ECO:0007669"/>
    <property type="project" value="UniProtKB-KW"/>
</dbReference>
<gene>
    <name evidence="6" type="ORF">EI982_12505</name>
</gene>